<comment type="caution">
    <text evidence="2">The sequence shown here is derived from an EMBL/GenBank/DDBJ whole genome shotgun (WGS) entry which is preliminary data.</text>
</comment>
<dbReference type="EMBL" id="JATAAI010000001">
    <property type="protein sequence ID" value="KAK1748895.1"/>
    <property type="molecule type" value="Genomic_DNA"/>
</dbReference>
<gene>
    <name evidence="2" type="ORF">QTG54_000834</name>
</gene>
<dbReference type="SUPFAM" id="SSF55729">
    <property type="entry name" value="Acyl-CoA N-acyltransferases (Nat)"/>
    <property type="match status" value="1"/>
</dbReference>
<dbReference type="Proteomes" id="UP001224775">
    <property type="component" value="Unassembled WGS sequence"/>
</dbReference>
<evidence type="ECO:0000313" key="2">
    <source>
        <dbReference type="EMBL" id="KAK1748895.1"/>
    </source>
</evidence>
<name>A0AAD8YPG5_9STRA</name>
<dbReference type="InterPro" id="IPR016181">
    <property type="entry name" value="Acyl_CoA_acyltransferase"/>
</dbReference>
<dbReference type="Gene3D" id="3.40.630.30">
    <property type="match status" value="1"/>
</dbReference>
<proteinExistence type="predicted"/>
<organism evidence="2 3">
    <name type="scientific">Skeletonema marinoi</name>
    <dbReference type="NCBI Taxonomy" id="267567"/>
    <lineage>
        <taxon>Eukaryota</taxon>
        <taxon>Sar</taxon>
        <taxon>Stramenopiles</taxon>
        <taxon>Ochrophyta</taxon>
        <taxon>Bacillariophyta</taxon>
        <taxon>Coscinodiscophyceae</taxon>
        <taxon>Thalassiosirophycidae</taxon>
        <taxon>Thalassiosirales</taxon>
        <taxon>Skeletonemataceae</taxon>
        <taxon>Skeletonema</taxon>
        <taxon>Skeletonema marinoi-dohrnii complex</taxon>
    </lineage>
</organism>
<evidence type="ECO:0000313" key="3">
    <source>
        <dbReference type="Proteomes" id="UP001224775"/>
    </source>
</evidence>
<dbReference type="PROSITE" id="PS51186">
    <property type="entry name" value="GNAT"/>
    <property type="match status" value="1"/>
</dbReference>
<accession>A0AAD8YPG5</accession>
<keyword evidence="2" id="KW-0012">Acyltransferase</keyword>
<sequence length="212" mass="23848">MASFHAQSPQPTFDSYIRRYKSNHLHMCFDAIDESDRGIFVACASPSSELTCTEEEILVGFCLVDGRTPDPSCKIEFLTPSTLASTSPRPYLSDLGVIPSHRRQGLGELLVQACEGWSNKRGYDKLYLKVEESNNPGVRLYYGMGYTRTKLPWARDLNNVDKRLASTLLLEKSVVSANSSSTKRKRKRTWIKEQLLEPMVAALNSNNNNLPL</sequence>
<dbReference type="InterPro" id="IPR000182">
    <property type="entry name" value="GNAT_dom"/>
</dbReference>
<keyword evidence="3" id="KW-1185">Reference proteome</keyword>
<keyword evidence="2" id="KW-0808">Transferase</keyword>
<dbReference type="GO" id="GO:0016747">
    <property type="term" value="F:acyltransferase activity, transferring groups other than amino-acyl groups"/>
    <property type="evidence" value="ECO:0007669"/>
    <property type="project" value="InterPro"/>
</dbReference>
<dbReference type="AlphaFoldDB" id="A0AAD8YPG5"/>
<protein>
    <submittedName>
        <fullName evidence="2">N-acetyltransferase, GNAT family</fullName>
        <ecNumber evidence="2">2.3.1.-</ecNumber>
    </submittedName>
</protein>
<dbReference type="Pfam" id="PF00583">
    <property type="entry name" value="Acetyltransf_1"/>
    <property type="match status" value="1"/>
</dbReference>
<reference evidence="2" key="1">
    <citation type="submission" date="2023-06" db="EMBL/GenBank/DDBJ databases">
        <title>Survivors Of The Sea: Transcriptome response of Skeletonema marinoi to long-term dormancy.</title>
        <authorList>
            <person name="Pinder M.I.M."/>
            <person name="Kourtchenko O."/>
            <person name="Robertson E.K."/>
            <person name="Larsson T."/>
            <person name="Maumus F."/>
            <person name="Osuna-Cruz C.M."/>
            <person name="Vancaester E."/>
            <person name="Stenow R."/>
            <person name="Vandepoele K."/>
            <person name="Ploug H."/>
            <person name="Bruchert V."/>
            <person name="Godhe A."/>
            <person name="Topel M."/>
        </authorList>
    </citation>
    <scope>NUCLEOTIDE SEQUENCE</scope>
    <source>
        <strain evidence="2">R05AC</strain>
    </source>
</reference>
<dbReference type="PANTHER" id="PTHR43072:SF52">
    <property type="entry name" value="GCN5-RELATED N-ACETYLTRANSFERASE"/>
    <property type="match status" value="1"/>
</dbReference>
<feature type="domain" description="N-acetyltransferase" evidence="1">
    <location>
        <begin position="1"/>
        <end position="175"/>
    </location>
</feature>
<evidence type="ECO:0000259" key="1">
    <source>
        <dbReference type="PROSITE" id="PS51186"/>
    </source>
</evidence>
<dbReference type="EC" id="2.3.1.-" evidence="2"/>
<dbReference type="PANTHER" id="PTHR43072">
    <property type="entry name" value="N-ACETYLTRANSFERASE"/>
    <property type="match status" value="1"/>
</dbReference>
<dbReference type="CDD" id="cd04301">
    <property type="entry name" value="NAT_SF"/>
    <property type="match status" value="1"/>
</dbReference>